<dbReference type="GO" id="GO:0005886">
    <property type="term" value="C:plasma membrane"/>
    <property type="evidence" value="ECO:0007669"/>
    <property type="project" value="UniProtKB-SubCell"/>
</dbReference>
<sequence>MEETISLKEIFETLKKRWRMIAGITIGAVLLSAINSTVFRRYKLLALPLNVHT</sequence>
<keyword evidence="2" id="KW-1003">Cell membrane</keyword>
<evidence type="ECO:0000256" key="2">
    <source>
        <dbReference type="ARBA" id="ARBA00022475"/>
    </source>
</evidence>
<organism evidence="8 9">
    <name type="scientific">Salicibibacter cibarius</name>
    <dbReference type="NCBI Taxonomy" id="2743000"/>
    <lineage>
        <taxon>Bacteria</taxon>
        <taxon>Bacillati</taxon>
        <taxon>Bacillota</taxon>
        <taxon>Bacilli</taxon>
        <taxon>Bacillales</taxon>
        <taxon>Bacillaceae</taxon>
        <taxon>Salicibibacter</taxon>
    </lineage>
</organism>
<keyword evidence="9" id="KW-1185">Reference proteome</keyword>
<comment type="subcellular location">
    <subcellularLocation>
        <location evidence="1">Cell membrane</location>
        <topology evidence="1">Multi-pass membrane protein</topology>
    </subcellularLocation>
</comment>
<evidence type="ECO:0000256" key="5">
    <source>
        <dbReference type="ARBA" id="ARBA00023136"/>
    </source>
</evidence>
<protein>
    <recommendedName>
        <fullName evidence="7">Polysaccharide chain length determinant N-terminal domain-containing protein</fullName>
    </recommendedName>
</protein>
<evidence type="ECO:0000256" key="6">
    <source>
        <dbReference type="SAM" id="Phobius"/>
    </source>
</evidence>
<dbReference type="InterPro" id="IPR003856">
    <property type="entry name" value="LPS_length_determ_N"/>
</dbReference>
<evidence type="ECO:0000256" key="4">
    <source>
        <dbReference type="ARBA" id="ARBA00022989"/>
    </source>
</evidence>
<keyword evidence="3 6" id="KW-0812">Transmembrane</keyword>
<evidence type="ECO:0000313" key="9">
    <source>
        <dbReference type="Proteomes" id="UP000595823"/>
    </source>
</evidence>
<dbReference type="Proteomes" id="UP000595823">
    <property type="component" value="Chromosome"/>
</dbReference>
<name>A0A7T6Z3W7_9BACI</name>
<proteinExistence type="predicted"/>
<evidence type="ECO:0000256" key="1">
    <source>
        <dbReference type="ARBA" id="ARBA00004651"/>
    </source>
</evidence>
<evidence type="ECO:0000256" key="3">
    <source>
        <dbReference type="ARBA" id="ARBA00022692"/>
    </source>
</evidence>
<feature type="domain" description="Polysaccharide chain length determinant N-terminal" evidence="7">
    <location>
        <begin position="3"/>
        <end position="36"/>
    </location>
</feature>
<dbReference type="Pfam" id="PF02706">
    <property type="entry name" value="Wzz"/>
    <property type="match status" value="1"/>
</dbReference>
<feature type="transmembrane region" description="Helical" evidence="6">
    <location>
        <begin position="20"/>
        <end position="39"/>
    </location>
</feature>
<reference evidence="8 9" key="1">
    <citation type="submission" date="2020-06" db="EMBL/GenBank/DDBJ databases">
        <title>Genomic analysis of Salicibibacter sp. NKC5-3.</title>
        <authorList>
            <person name="Oh Y.J."/>
        </authorList>
    </citation>
    <scope>NUCLEOTIDE SEQUENCE [LARGE SCALE GENOMIC DNA]</scope>
    <source>
        <strain evidence="8 9">NKC5-3</strain>
    </source>
</reference>
<keyword evidence="5 6" id="KW-0472">Membrane</keyword>
<evidence type="ECO:0000313" key="8">
    <source>
        <dbReference type="EMBL" id="QQK76543.1"/>
    </source>
</evidence>
<dbReference type="EMBL" id="CP054705">
    <property type="protein sequence ID" value="QQK76543.1"/>
    <property type="molecule type" value="Genomic_DNA"/>
</dbReference>
<accession>A0A7T6Z3W7</accession>
<gene>
    <name evidence="8" type="ORF">HUG15_13890</name>
</gene>
<dbReference type="AlphaFoldDB" id="A0A7T6Z3W7"/>
<dbReference type="KEGG" id="scia:HUG15_13890"/>
<keyword evidence="4 6" id="KW-1133">Transmembrane helix</keyword>
<evidence type="ECO:0000259" key="7">
    <source>
        <dbReference type="Pfam" id="PF02706"/>
    </source>
</evidence>